<dbReference type="OMA" id="MECCAEN"/>
<dbReference type="PANTHER" id="PTHR34281">
    <property type="entry name" value="PROTEIN EARLY FLOWERING 3"/>
    <property type="match status" value="1"/>
</dbReference>
<protein>
    <submittedName>
        <fullName evidence="2">Protein EARLY FLOWERING 3</fullName>
    </submittedName>
</protein>
<dbReference type="InterPro" id="IPR039319">
    <property type="entry name" value="ELF3-like"/>
</dbReference>
<evidence type="ECO:0000256" key="1">
    <source>
        <dbReference type="SAM" id="MobiDB-lite"/>
    </source>
</evidence>
<dbReference type="Gramene" id="C.cajan_09309.t">
    <property type="protein sequence ID" value="C.cajan_09309.t"/>
    <property type="gene ID" value="C.cajan_09309"/>
</dbReference>
<feature type="region of interest" description="Disordered" evidence="1">
    <location>
        <begin position="243"/>
        <end position="266"/>
    </location>
</feature>
<dbReference type="GO" id="GO:2000028">
    <property type="term" value="P:regulation of photoperiodism, flowering"/>
    <property type="evidence" value="ECO:0007669"/>
    <property type="project" value="InterPro"/>
</dbReference>
<dbReference type="STRING" id="3821.A0A151TTH3"/>
<dbReference type="AlphaFoldDB" id="A0A151TTH3"/>
<feature type="compositionally biased region" description="Polar residues" evidence="1">
    <location>
        <begin position="253"/>
        <end position="266"/>
    </location>
</feature>
<keyword evidence="3" id="KW-1185">Reference proteome</keyword>
<dbReference type="Proteomes" id="UP000075243">
    <property type="component" value="Chromosome 3"/>
</dbReference>
<evidence type="ECO:0000313" key="3">
    <source>
        <dbReference type="Proteomes" id="UP000075243"/>
    </source>
</evidence>
<dbReference type="EMBL" id="CM003605">
    <property type="protein sequence ID" value="KYP70357.1"/>
    <property type="molecule type" value="Genomic_DNA"/>
</dbReference>
<feature type="region of interest" description="Disordered" evidence="1">
    <location>
        <begin position="285"/>
        <end position="306"/>
    </location>
</feature>
<reference evidence="2 3" key="1">
    <citation type="journal article" date="2012" name="Nat. Biotechnol.">
        <title>Draft genome sequence of pigeonpea (Cajanus cajan), an orphan legume crop of resource-poor farmers.</title>
        <authorList>
            <person name="Varshney R.K."/>
            <person name="Chen W."/>
            <person name="Li Y."/>
            <person name="Bharti A.K."/>
            <person name="Saxena R.K."/>
            <person name="Schlueter J.A."/>
            <person name="Donoghue M.T."/>
            <person name="Azam S."/>
            <person name="Fan G."/>
            <person name="Whaley A.M."/>
            <person name="Farmer A.D."/>
            <person name="Sheridan J."/>
            <person name="Iwata A."/>
            <person name="Tuteja R."/>
            <person name="Penmetsa R.V."/>
            <person name="Wu W."/>
            <person name="Upadhyaya H.D."/>
            <person name="Yang S.P."/>
            <person name="Shah T."/>
            <person name="Saxena K.B."/>
            <person name="Michael T."/>
            <person name="McCombie W.R."/>
            <person name="Yang B."/>
            <person name="Zhang G."/>
            <person name="Yang H."/>
            <person name="Wang J."/>
            <person name="Spillane C."/>
            <person name="Cook D.R."/>
            <person name="May G.D."/>
            <person name="Xu X."/>
            <person name="Jackson S.A."/>
        </authorList>
    </citation>
    <scope>NUCLEOTIDE SEQUENCE [LARGE SCALE GENOMIC DNA]</scope>
    <source>
        <strain evidence="3">cv. Asha</strain>
    </source>
</reference>
<accession>A0A151TTH3</accession>
<evidence type="ECO:0000313" key="2">
    <source>
        <dbReference type="EMBL" id="KYP70357.1"/>
    </source>
</evidence>
<sequence length="370" mass="39969">MPQVLIGRVLCKFLDPTPVPLYSQQRVFAVQVFELHRLIKVQQLIAGSPDILVEDGTFLGKSPAKESTPKKLPLEYVVKPRQQNLKHKDDSEKLNHKMECCAENAVGKTSLSSVKNGSHLSNYTPFPGNPQQTNVGADSGMGPWCFHQSPGDQWLIPVMTPSEGLVYKPYPGPGFTGTGYGGCGPAPLGGAFMNPAYGIQTSHQGDTPPGSHGYFPPYGMPFMNAAMSESAVEQVNQFSALGSRGHLSRGEGNLNTNNQSSCNLPVQKNGAMSHALKYQTSKDFDLQGSTASSPGEMAQGLSTGQHAEGRDVLPLFPMVSAEPESAPQSLETGQQTRVIKVVPHNRRSATESAARIFKSIQEERKQYDSV</sequence>
<name>A0A151TTH3_CAJCA</name>
<proteinExistence type="predicted"/>
<gene>
    <name evidence="2" type="ORF">KK1_009573</name>
</gene>
<dbReference type="PANTHER" id="PTHR34281:SF2">
    <property type="entry name" value="PROTEIN EARLY FLOWERING 3"/>
    <property type="match status" value="1"/>
</dbReference>
<organism evidence="2 3">
    <name type="scientific">Cajanus cajan</name>
    <name type="common">Pigeon pea</name>
    <name type="synonym">Cajanus indicus</name>
    <dbReference type="NCBI Taxonomy" id="3821"/>
    <lineage>
        <taxon>Eukaryota</taxon>
        <taxon>Viridiplantae</taxon>
        <taxon>Streptophyta</taxon>
        <taxon>Embryophyta</taxon>
        <taxon>Tracheophyta</taxon>
        <taxon>Spermatophyta</taxon>
        <taxon>Magnoliopsida</taxon>
        <taxon>eudicotyledons</taxon>
        <taxon>Gunneridae</taxon>
        <taxon>Pentapetalae</taxon>
        <taxon>rosids</taxon>
        <taxon>fabids</taxon>
        <taxon>Fabales</taxon>
        <taxon>Fabaceae</taxon>
        <taxon>Papilionoideae</taxon>
        <taxon>50 kb inversion clade</taxon>
        <taxon>NPAAA clade</taxon>
        <taxon>indigoferoid/millettioid clade</taxon>
        <taxon>Phaseoleae</taxon>
        <taxon>Cajanus</taxon>
    </lineage>
</organism>